<organism evidence="1 2">
    <name type="scientific">Anaeramoeba flamelloides</name>
    <dbReference type="NCBI Taxonomy" id="1746091"/>
    <lineage>
        <taxon>Eukaryota</taxon>
        <taxon>Metamonada</taxon>
        <taxon>Anaeramoebidae</taxon>
        <taxon>Anaeramoeba</taxon>
    </lineage>
</organism>
<comment type="caution">
    <text evidence="1">The sequence shown here is derived from an EMBL/GenBank/DDBJ whole genome shotgun (WGS) entry which is preliminary data.</text>
</comment>
<protein>
    <submittedName>
        <fullName evidence="1">Uncharacterized protein</fullName>
    </submittedName>
</protein>
<dbReference type="EMBL" id="JANTQA010000015">
    <property type="protein sequence ID" value="KAJ3448422.1"/>
    <property type="molecule type" value="Genomic_DNA"/>
</dbReference>
<name>A0AAV8A2P0_9EUKA</name>
<dbReference type="AlphaFoldDB" id="A0AAV8A2P0"/>
<sequence>MTTNKKKTRSEDPNEALLQRGIMLDKLNTKKKSSDFKDFSSYRILGNELELDVLTPNQLPLESLDSVLPRSEKDLKELLIEEGIHFDLLPKIPRNVKFTDFIPNNGTYSIKTKLK</sequence>
<evidence type="ECO:0000313" key="1">
    <source>
        <dbReference type="EMBL" id="KAJ3448422.1"/>
    </source>
</evidence>
<reference evidence="1" key="1">
    <citation type="submission" date="2022-08" db="EMBL/GenBank/DDBJ databases">
        <title>Novel sulphate-reducing endosymbionts in the free-living metamonad Anaeramoeba.</title>
        <authorList>
            <person name="Jerlstrom-Hultqvist J."/>
            <person name="Cepicka I."/>
            <person name="Gallot-Lavallee L."/>
            <person name="Salas-Leiva D."/>
            <person name="Curtis B.A."/>
            <person name="Zahonova K."/>
            <person name="Pipaliya S."/>
            <person name="Dacks J."/>
            <person name="Roger A.J."/>
        </authorList>
    </citation>
    <scope>NUCLEOTIDE SEQUENCE</scope>
    <source>
        <strain evidence="1">Busselton2</strain>
    </source>
</reference>
<gene>
    <name evidence="1" type="ORF">M0812_00902</name>
</gene>
<proteinExistence type="predicted"/>
<dbReference type="Proteomes" id="UP001146793">
    <property type="component" value="Unassembled WGS sequence"/>
</dbReference>
<evidence type="ECO:0000313" key="2">
    <source>
        <dbReference type="Proteomes" id="UP001146793"/>
    </source>
</evidence>
<accession>A0AAV8A2P0</accession>